<comment type="similarity">
    <text evidence="1">Belongs to the transposase IS21/IS408/IS1162 family.</text>
</comment>
<feature type="compositionally biased region" description="Basic and acidic residues" evidence="2">
    <location>
        <begin position="345"/>
        <end position="356"/>
    </location>
</feature>
<keyword evidence="5" id="KW-1185">Reference proteome</keyword>
<dbReference type="GO" id="GO:0003676">
    <property type="term" value="F:nucleic acid binding"/>
    <property type="evidence" value="ECO:0007669"/>
    <property type="project" value="InterPro"/>
</dbReference>
<feature type="domain" description="Integrase catalytic" evidence="3">
    <location>
        <begin position="87"/>
        <end position="263"/>
    </location>
</feature>
<dbReference type="NCBIfam" id="NF033546">
    <property type="entry name" value="transpos_IS21"/>
    <property type="match status" value="1"/>
</dbReference>
<protein>
    <recommendedName>
        <fullName evidence="3">Integrase catalytic domain-containing protein</fullName>
    </recommendedName>
</protein>
<dbReference type="InterPro" id="IPR036397">
    <property type="entry name" value="RNaseH_sf"/>
</dbReference>
<dbReference type="InterPro" id="IPR054353">
    <property type="entry name" value="IstA-like_C"/>
</dbReference>
<dbReference type="PROSITE" id="PS50994">
    <property type="entry name" value="INTEGRASE"/>
    <property type="match status" value="1"/>
</dbReference>
<dbReference type="SUPFAM" id="SSF53098">
    <property type="entry name" value="Ribonuclease H-like"/>
    <property type="match status" value="1"/>
</dbReference>
<proteinExistence type="inferred from homology"/>
<evidence type="ECO:0000256" key="1">
    <source>
        <dbReference type="ARBA" id="ARBA00009277"/>
    </source>
</evidence>
<accession>A0A7Y9UU85</accession>
<feature type="region of interest" description="Disordered" evidence="2">
    <location>
        <begin position="345"/>
        <end position="365"/>
    </location>
</feature>
<evidence type="ECO:0000256" key="2">
    <source>
        <dbReference type="SAM" id="MobiDB-lite"/>
    </source>
</evidence>
<sequence>MKRVIDAHNAASGAASTAGAVVAPRVRHYDEVADLVAKRVEATTGRITAKRLLPESTAAGYAGSARNIRRLVADAKQAWRNGHAEHRGRRPAVWTPGETLMIDWGVLKVDGVMLHVFCAVLAWSRFRFVRFAVDEKSATTMGMLAECFEKLGGVPKVVLADRMGCLKAGVVANIVVPTPDYFRFASHYRFRPDFCEAADPQSKGMVETLVGYAKTDLMVPLIGSTSTNLAERNRSAATWCGEVNANPHSEICAVPVERLAVEQPLLGELPSLRAEFGARPTTRKVDKLSCVRFASGRYSVPNRLIGTVVTVLVDDTVLRVVEPVTGQIHAEHDLVAPGEVSIVDAHYDHPRPDKPSRAARPRTKAEKDFLWDRSLRRS</sequence>
<comment type="caution">
    <text evidence="4">The sequence shown here is derived from an EMBL/GenBank/DDBJ whole genome shotgun (WGS) entry which is preliminary data.</text>
</comment>
<dbReference type="Proteomes" id="UP000540656">
    <property type="component" value="Unassembled WGS sequence"/>
</dbReference>
<dbReference type="EMBL" id="JACCAA010000001">
    <property type="protein sequence ID" value="NYG60254.1"/>
    <property type="molecule type" value="Genomic_DNA"/>
</dbReference>
<evidence type="ECO:0000313" key="5">
    <source>
        <dbReference type="Proteomes" id="UP000540656"/>
    </source>
</evidence>
<organism evidence="4 5">
    <name type="scientific">Nocardioides daedukensis</name>
    <dbReference type="NCBI Taxonomy" id="634462"/>
    <lineage>
        <taxon>Bacteria</taxon>
        <taxon>Bacillati</taxon>
        <taxon>Actinomycetota</taxon>
        <taxon>Actinomycetes</taxon>
        <taxon>Propionibacteriales</taxon>
        <taxon>Nocardioidaceae</taxon>
        <taxon>Nocardioides</taxon>
    </lineage>
</organism>
<dbReference type="Gene3D" id="3.30.420.10">
    <property type="entry name" value="Ribonuclease H-like superfamily/Ribonuclease H"/>
    <property type="match status" value="1"/>
</dbReference>
<dbReference type="GO" id="GO:0015074">
    <property type="term" value="P:DNA integration"/>
    <property type="evidence" value="ECO:0007669"/>
    <property type="project" value="InterPro"/>
</dbReference>
<name>A0A7Y9UU85_9ACTN</name>
<dbReference type="AlphaFoldDB" id="A0A7Y9UU85"/>
<dbReference type="InterPro" id="IPR001584">
    <property type="entry name" value="Integrase_cat-core"/>
</dbReference>
<gene>
    <name evidence="4" type="ORF">BJ980_003177</name>
</gene>
<evidence type="ECO:0000259" key="3">
    <source>
        <dbReference type="PROSITE" id="PS50994"/>
    </source>
</evidence>
<dbReference type="Pfam" id="PF22483">
    <property type="entry name" value="Mu-transpos_C_2"/>
    <property type="match status" value="1"/>
</dbReference>
<evidence type="ECO:0000313" key="4">
    <source>
        <dbReference type="EMBL" id="NYG60254.1"/>
    </source>
</evidence>
<dbReference type="PANTHER" id="PTHR35004">
    <property type="entry name" value="TRANSPOSASE RV3428C-RELATED"/>
    <property type="match status" value="1"/>
</dbReference>
<dbReference type="PANTHER" id="PTHR35004:SF6">
    <property type="entry name" value="TRANSPOSASE"/>
    <property type="match status" value="1"/>
</dbReference>
<dbReference type="InterPro" id="IPR012337">
    <property type="entry name" value="RNaseH-like_sf"/>
</dbReference>
<reference evidence="4 5" key="1">
    <citation type="submission" date="2020-07" db="EMBL/GenBank/DDBJ databases">
        <title>Sequencing the genomes of 1000 actinobacteria strains.</title>
        <authorList>
            <person name="Klenk H.-P."/>
        </authorList>
    </citation>
    <scope>NUCLEOTIDE SEQUENCE [LARGE SCALE GENOMIC DNA]</scope>
    <source>
        <strain evidence="4 5">DSM 23819</strain>
    </source>
</reference>